<keyword evidence="2" id="KW-1185">Reference proteome</keyword>
<reference evidence="1 2" key="2">
    <citation type="journal article" date="2024" name="Int. J. Syst. Evol. Microbiol.">
        <title>Promethearchaeum syntrophicum gen. nov., sp. nov., an anaerobic, obligately syntrophic archaeon, the first isolate of the lineage 'Asgard' archaea, and proposal of the new archaeal phylum Promethearchaeota phyl. nov. and kingdom Promethearchaeati regn. nov.</title>
        <authorList>
            <person name="Imachi H."/>
            <person name="Nobu M.K."/>
            <person name="Kato S."/>
            <person name="Takaki Y."/>
            <person name="Miyazaki M."/>
            <person name="Miyata M."/>
            <person name="Ogawara M."/>
            <person name="Saito Y."/>
            <person name="Sakai S."/>
            <person name="Tahara Y.O."/>
            <person name="Takano Y."/>
            <person name="Tasumi E."/>
            <person name="Uematsu K."/>
            <person name="Yoshimura T."/>
            <person name="Itoh T."/>
            <person name="Ohkuma M."/>
            <person name="Takai K."/>
        </authorList>
    </citation>
    <scope>NUCLEOTIDE SEQUENCE [LARGE SCALE GENOMIC DNA]</scope>
    <source>
        <strain evidence="1 2">MK-D1</strain>
    </source>
</reference>
<evidence type="ECO:0000313" key="1">
    <source>
        <dbReference type="EMBL" id="QEE15145.1"/>
    </source>
</evidence>
<dbReference type="GO" id="GO:0043956">
    <property type="term" value="F:3-hydroxypropionyl-CoA dehydratase activity"/>
    <property type="evidence" value="ECO:0007669"/>
    <property type="project" value="UniProtKB-EC"/>
</dbReference>
<organism evidence="1 2">
    <name type="scientific">Promethearchaeum syntrophicum</name>
    <dbReference type="NCBI Taxonomy" id="2594042"/>
    <lineage>
        <taxon>Archaea</taxon>
        <taxon>Promethearchaeati</taxon>
        <taxon>Promethearchaeota</taxon>
        <taxon>Promethearchaeia</taxon>
        <taxon>Promethearchaeales</taxon>
        <taxon>Promethearchaeaceae</taxon>
        <taxon>Promethearchaeum</taxon>
    </lineage>
</organism>
<protein>
    <submittedName>
        <fullName evidence="1">Enoyl-CoA hydratase/isomerase family protein</fullName>
    </submittedName>
</protein>
<dbReference type="AlphaFoldDB" id="A0A5B9D7Z5"/>
<dbReference type="CDD" id="cd06558">
    <property type="entry name" value="crotonase-like"/>
    <property type="match status" value="1"/>
</dbReference>
<reference evidence="1 2" key="1">
    <citation type="journal article" date="2020" name="Nature">
        <title>Isolation of an archaeon at the prokaryote-eukaryote interface.</title>
        <authorList>
            <person name="Imachi H."/>
            <person name="Nobu M.K."/>
            <person name="Nakahara N."/>
            <person name="Morono Y."/>
            <person name="Ogawara M."/>
            <person name="Takaki Y."/>
            <person name="Takano Y."/>
            <person name="Uematsu K."/>
            <person name="Ikuta T."/>
            <person name="Ito M."/>
            <person name="Matsui Y."/>
            <person name="Miyazaki M."/>
            <person name="Murata K."/>
            <person name="Saito Y."/>
            <person name="Sakai S."/>
            <person name="Song C."/>
            <person name="Tasumi E."/>
            <person name="Yamanaka Y."/>
            <person name="Yamaguchi T."/>
            <person name="Kamagata Y."/>
            <person name="Tamaki H."/>
            <person name="Takai K."/>
        </authorList>
    </citation>
    <scope>NUCLEOTIDE SEQUENCE [LARGE SCALE GENOMIC DNA]</scope>
    <source>
        <strain evidence="1 2">MK-D1</strain>
    </source>
</reference>
<accession>A0A5B9D7Z5</accession>
<dbReference type="OrthoDB" id="27846at2157"/>
<dbReference type="KEGG" id="psyt:DSAG12_00968"/>
<name>A0A5B9D7Z5_9ARCH</name>
<dbReference type="Proteomes" id="UP000321408">
    <property type="component" value="Chromosome"/>
</dbReference>
<dbReference type="PANTHER" id="PTHR11941">
    <property type="entry name" value="ENOYL-COA HYDRATASE-RELATED"/>
    <property type="match status" value="1"/>
</dbReference>
<dbReference type="SUPFAM" id="SSF52096">
    <property type="entry name" value="ClpP/crotonase"/>
    <property type="match status" value="1"/>
</dbReference>
<dbReference type="RefSeq" id="WP_147662066.1">
    <property type="nucleotide sequence ID" value="NZ_CP042905.2"/>
</dbReference>
<evidence type="ECO:0000313" key="2">
    <source>
        <dbReference type="Proteomes" id="UP000321408"/>
    </source>
</evidence>
<dbReference type="InterPro" id="IPR029045">
    <property type="entry name" value="ClpP/crotonase-like_dom_sf"/>
</dbReference>
<proteinExistence type="predicted"/>
<dbReference type="Gene3D" id="3.90.226.10">
    <property type="entry name" value="2-enoyl-CoA Hydratase, Chain A, domain 1"/>
    <property type="match status" value="1"/>
</dbReference>
<dbReference type="GeneID" id="41328967"/>
<dbReference type="EMBL" id="CP042905">
    <property type="protein sequence ID" value="QEE15145.1"/>
    <property type="molecule type" value="Genomic_DNA"/>
</dbReference>
<sequence>MSVNDNKPESENISSEPVLYKVKLGIAYITLNTKMNTINMDTARKLVQLLNESDKNPKVKVVVLKSIGDRIFSAGFDLKMFEQGFSDKVADDLLLYGRDISRAIYFLNKPVISQIQGSAIGMGCIMALSSDFRFVAKKEELFFRLPEIDINIFPATGPTSMAVNILGVSHAKDMLYTGRKVFLDEFDHWGAITKICEPEDLASEVKKFARELCQKNKILMKMIKPAINMMTFEKAIDWFDLENEFARYYFAGVIDKDKFNLDEFIRKMWEKYGKGSPKFD</sequence>
<gene>
    <name evidence="1" type="ORF">DSAG12_00968</name>
</gene>
<dbReference type="GO" id="GO:0006635">
    <property type="term" value="P:fatty acid beta-oxidation"/>
    <property type="evidence" value="ECO:0007669"/>
    <property type="project" value="TreeGrafter"/>
</dbReference>
<dbReference type="Pfam" id="PF00378">
    <property type="entry name" value="ECH_1"/>
    <property type="match status" value="1"/>
</dbReference>
<dbReference type="InterPro" id="IPR001753">
    <property type="entry name" value="Enoyl-CoA_hydra/iso"/>
</dbReference>
<dbReference type="PANTHER" id="PTHR11941:SF54">
    <property type="entry name" value="ENOYL-COA HYDRATASE, MITOCHONDRIAL"/>
    <property type="match status" value="1"/>
</dbReference>